<dbReference type="InterPro" id="IPR053842">
    <property type="entry name" value="NikA-like"/>
</dbReference>
<evidence type="ECO:0008006" key="2">
    <source>
        <dbReference type="Google" id="ProtNLM"/>
    </source>
</evidence>
<dbReference type="AlphaFoldDB" id="A0A0H5Q3P1"/>
<reference evidence="1" key="1">
    <citation type="submission" date="2015-06" db="EMBL/GenBank/DDBJ databases">
        <authorList>
            <person name="Joergensen T."/>
        </authorList>
    </citation>
    <scope>NUCLEOTIDE SEQUENCE</scope>
    <source>
        <strain evidence="1">RGFK0872</strain>
    </source>
</reference>
<dbReference type="EMBL" id="LN853476">
    <property type="protein sequence ID" value="CRY96019.1"/>
    <property type="molecule type" value="Genomic_DNA"/>
</dbReference>
<organism evidence="1">
    <name type="scientific">uncultured prokaryote</name>
    <dbReference type="NCBI Taxonomy" id="198431"/>
    <lineage>
        <taxon>unclassified sequences</taxon>
        <taxon>environmental samples</taxon>
    </lineage>
</organism>
<name>A0A0H5Q3P1_9ZZZZ</name>
<accession>A0A0H5Q3P1</accession>
<protein>
    <recommendedName>
        <fullName evidence="2">Ribbon-helix-helix protein CopG domain-containing protein</fullName>
    </recommendedName>
</protein>
<evidence type="ECO:0000313" key="1">
    <source>
        <dbReference type="EMBL" id="CRY96019.1"/>
    </source>
</evidence>
<reference evidence="1" key="2">
    <citation type="submission" date="2015-07" db="EMBL/GenBank/DDBJ databases">
        <title>Plasmids, circular viruses and viroids from rat gut.</title>
        <authorList>
            <person name="Jorgensen T.J."/>
            <person name="Hansen M.A."/>
            <person name="Xu Z."/>
            <person name="Tabak M.A."/>
            <person name="Sorensen S.J."/>
            <person name="Hansen L.H."/>
        </authorList>
    </citation>
    <scope>NUCLEOTIDE SEQUENCE</scope>
    <source>
        <strain evidence="1">RGFK0872</strain>
    </source>
</reference>
<dbReference type="Pfam" id="PF21983">
    <property type="entry name" value="NikA-like"/>
    <property type="match status" value="1"/>
</dbReference>
<sequence>MVQEQKDKKFTIRISSSDYDYLQAVAYMAGMTVSKYVRTLAQASISAAKVQEQKGAFKLEDIKALLND</sequence>
<proteinExistence type="predicted"/>